<reference evidence="3" key="1">
    <citation type="submission" date="2023-03" db="EMBL/GenBank/DDBJ databases">
        <title>Massive genome expansion in bonnet fungi (Mycena s.s.) driven by repeated elements and novel gene families across ecological guilds.</title>
        <authorList>
            <consortium name="Lawrence Berkeley National Laboratory"/>
            <person name="Harder C.B."/>
            <person name="Miyauchi S."/>
            <person name="Viragh M."/>
            <person name="Kuo A."/>
            <person name="Thoen E."/>
            <person name="Andreopoulos B."/>
            <person name="Lu D."/>
            <person name="Skrede I."/>
            <person name="Drula E."/>
            <person name="Henrissat B."/>
            <person name="Morin E."/>
            <person name="Kohler A."/>
            <person name="Barry K."/>
            <person name="LaButti K."/>
            <person name="Morin E."/>
            <person name="Salamov A."/>
            <person name="Lipzen A."/>
            <person name="Mereny Z."/>
            <person name="Hegedus B."/>
            <person name="Baldrian P."/>
            <person name="Stursova M."/>
            <person name="Weitz H."/>
            <person name="Taylor A."/>
            <person name="Grigoriev I.V."/>
            <person name="Nagy L.G."/>
            <person name="Martin F."/>
            <person name="Kauserud H."/>
        </authorList>
    </citation>
    <scope>NUCLEOTIDE SEQUENCE</scope>
    <source>
        <strain evidence="3">CBHHK067</strain>
    </source>
</reference>
<comment type="caution">
    <text evidence="3">The sequence shown here is derived from an EMBL/GenBank/DDBJ whole genome shotgun (WGS) entry which is preliminary data.</text>
</comment>
<protein>
    <submittedName>
        <fullName evidence="3">Uncharacterized protein</fullName>
    </submittedName>
</protein>
<gene>
    <name evidence="3" type="ORF">B0H17DRAFT_1084469</name>
</gene>
<keyword evidence="4" id="KW-1185">Reference proteome</keyword>
<evidence type="ECO:0000313" key="3">
    <source>
        <dbReference type="EMBL" id="KAJ7672103.1"/>
    </source>
</evidence>
<evidence type="ECO:0000256" key="1">
    <source>
        <dbReference type="SAM" id="Coils"/>
    </source>
</evidence>
<dbReference type="AlphaFoldDB" id="A0AAD7D034"/>
<evidence type="ECO:0000313" key="4">
    <source>
        <dbReference type="Proteomes" id="UP001221757"/>
    </source>
</evidence>
<dbReference type="Proteomes" id="UP001221757">
    <property type="component" value="Unassembled WGS sequence"/>
</dbReference>
<name>A0AAD7D034_MYCRO</name>
<feature type="region of interest" description="Disordered" evidence="2">
    <location>
        <begin position="132"/>
        <end position="157"/>
    </location>
</feature>
<sequence length="343" mass="38039">MAPFPTSLLASTSTLLCHLRSSHKRAPIPTGHFEAQPDLANLSSNSIDPRARGPTSPQAEADSEESHTLFTNDIRNQSIVHLLNAHIPSANIPYASPEAPGLPFAAYLPDMPETAAAPELPRRPSVILNETAPRPSQRRHVSHGPYPPNNTAGFFRSDPATDRAAAAVRDCRELAREIHEILARCGPLLQVSRSIESCRALDGIFAALVDALQPSHSRHVCAPLRICAHEGWHTRHEGKLEELSGHLARFLADFRPPTPERTSELTAKFARHTDNFRRLQAVLERSWIRLDYAVMDAALKNCSDTIEAAERDLRALRLDHGMLRRRRESLRGEFEAMAPGHPE</sequence>
<accession>A0AAD7D034</accession>
<keyword evidence="1" id="KW-0175">Coiled coil</keyword>
<feature type="coiled-coil region" evidence="1">
    <location>
        <begin position="299"/>
        <end position="326"/>
    </location>
</feature>
<proteinExistence type="predicted"/>
<feature type="region of interest" description="Disordered" evidence="2">
    <location>
        <begin position="28"/>
        <end position="67"/>
    </location>
</feature>
<dbReference type="EMBL" id="JARKIE010000168">
    <property type="protein sequence ID" value="KAJ7672103.1"/>
    <property type="molecule type" value="Genomic_DNA"/>
</dbReference>
<organism evidence="3 4">
    <name type="scientific">Mycena rosella</name>
    <name type="common">Pink bonnet</name>
    <name type="synonym">Agaricus rosellus</name>
    <dbReference type="NCBI Taxonomy" id="1033263"/>
    <lineage>
        <taxon>Eukaryota</taxon>
        <taxon>Fungi</taxon>
        <taxon>Dikarya</taxon>
        <taxon>Basidiomycota</taxon>
        <taxon>Agaricomycotina</taxon>
        <taxon>Agaricomycetes</taxon>
        <taxon>Agaricomycetidae</taxon>
        <taxon>Agaricales</taxon>
        <taxon>Marasmiineae</taxon>
        <taxon>Mycenaceae</taxon>
        <taxon>Mycena</taxon>
    </lineage>
</organism>
<evidence type="ECO:0000256" key="2">
    <source>
        <dbReference type="SAM" id="MobiDB-lite"/>
    </source>
</evidence>